<proteinExistence type="predicted"/>
<gene>
    <name evidence="2" type="ORF">acsn021_14890</name>
</gene>
<sequence>MNITTIEQKENRIALVECEELLIRDVQSALDLMASVNYNCNSSRIVLYKSAVTEDFFELSTCLAGEILQKFINYGVKLAIIGDYANYTSKSLRDFIYESNHGKDVFFVATKEEAVEILATAK</sequence>
<keyword evidence="3" id="KW-1185">Reference proteome</keyword>
<feature type="domain" description="DUF4180" evidence="1">
    <location>
        <begin position="9"/>
        <end position="116"/>
    </location>
</feature>
<accession>A0A6S6R3I4</accession>
<reference evidence="2 3" key="1">
    <citation type="journal article" date="2016" name="Int. J. Syst. Evol. Microbiol.">
        <title>Descriptions of Anaerotaenia torta gen. nov., sp. nov. and Anaerocolumna cellulosilytica gen. nov., sp. nov. isolated from a methanogenic reactor of cattle waste.</title>
        <authorList>
            <person name="Uek A."/>
            <person name="Ohtaki Y."/>
            <person name="Kaku N."/>
            <person name="Ueki K."/>
        </authorList>
    </citation>
    <scope>NUCLEOTIDE SEQUENCE [LARGE SCALE GENOMIC DNA]</scope>
    <source>
        <strain evidence="2 3">SN021</strain>
    </source>
</reference>
<dbReference type="Proteomes" id="UP000515561">
    <property type="component" value="Chromosome"/>
</dbReference>
<protein>
    <recommendedName>
        <fullName evidence="1">DUF4180 domain-containing protein</fullName>
    </recommendedName>
</protein>
<evidence type="ECO:0000259" key="1">
    <source>
        <dbReference type="Pfam" id="PF13788"/>
    </source>
</evidence>
<evidence type="ECO:0000313" key="2">
    <source>
        <dbReference type="EMBL" id="BCJ93920.1"/>
    </source>
</evidence>
<dbReference type="AlphaFoldDB" id="A0A6S6R3I4"/>
<dbReference type="Pfam" id="PF13788">
    <property type="entry name" value="DUF4180"/>
    <property type="match status" value="1"/>
</dbReference>
<evidence type="ECO:0000313" key="3">
    <source>
        <dbReference type="Proteomes" id="UP000515561"/>
    </source>
</evidence>
<dbReference type="InterPro" id="IPR025438">
    <property type="entry name" value="DUF4180"/>
</dbReference>
<dbReference type="RefSeq" id="WP_184093542.1">
    <property type="nucleotide sequence ID" value="NZ_AP023367.1"/>
</dbReference>
<dbReference type="KEGG" id="acel:acsn021_14890"/>
<name>A0A6S6R3I4_9FIRM</name>
<dbReference type="EMBL" id="AP023367">
    <property type="protein sequence ID" value="BCJ93920.1"/>
    <property type="molecule type" value="Genomic_DNA"/>
</dbReference>
<organism evidence="2 3">
    <name type="scientific">Anaerocolumna cellulosilytica</name>
    <dbReference type="NCBI Taxonomy" id="433286"/>
    <lineage>
        <taxon>Bacteria</taxon>
        <taxon>Bacillati</taxon>
        <taxon>Bacillota</taxon>
        <taxon>Clostridia</taxon>
        <taxon>Lachnospirales</taxon>
        <taxon>Lachnospiraceae</taxon>
        <taxon>Anaerocolumna</taxon>
    </lineage>
</organism>